<dbReference type="PANTHER" id="PTHR43649">
    <property type="entry name" value="ARABINOSE-BINDING PROTEIN-RELATED"/>
    <property type="match status" value="1"/>
</dbReference>
<evidence type="ECO:0000313" key="2">
    <source>
        <dbReference type="EMBL" id="MBC8573439.1"/>
    </source>
</evidence>
<dbReference type="Gene3D" id="3.40.190.10">
    <property type="entry name" value="Periplasmic binding protein-like II"/>
    <property type="match status" value="2"/>
</dbReference>
<proteinExistence type="predicted"/>
<dbReference type="Pfam" id="PF01547">
    <property type="entry name" value="SBP_bac_1"/>
    <property type="match status" value="1"/>
</dbReference>
<feature type="chain" id="PRO_5045596691" evidence="1">
    <location>
        <begin position="29"/>
        <end position="449"/>
    </location>
</feature>
<evidence type="ECO:0000313" key="3">
    <source>
        <dbReference type="Proteomes" id="UP000657421"/>
    </source>
</evidence>
<accession>A0ABR7NAJ8</accession>
<dbReference type="SUPFAM" id="SSF53850">
    <property type="entry name" value="Periplasmic binding protein-like II"/>
    <property type="match status" value="1"/>
</dbReference>
<keyword evidence="1" id="KW-0732">Signal</keyword>
<reference evidence="2 3" key="1">
    <citation type="submission" date="2020-08" db="EMBL/GenBank/DDBJ databases">
        <title>Genome public.</title>
        <authorList>
            <person name="Liu C."/>
            <person name="Sun Q."/>
        </authorList>
    </citation>
    <scope>NUCLEOTIDE SEQUENCE [LARGE SCALE GENOMIC DNA]</scope>
    <source>
        <strain evidence="2 3">NSJ-46</strain>
    </source>
</reference>
<keyword evidence="3" id="KW-1185">Reference proteome</keyword>
<name>A0ABR7NAJ8_9FIRM</name>
<evidence type="ECO:0000256" key="1">
    <source>
        <dbReference type="SAM" id="SignalP"/>
    </source>
</evidence>
<dbReference type="InterPro" id="IPR006059">
    <property type="entry name" value="SBP"/>
</dbReference>
<dbReference type="InterPro" id="IPR050490">
    <property type="entry name" value="Bact_solute-bd_prot1"/>
</dbReference>
<dbReference type="Proteomes" id="UP000657421">
    <property type="component" value="Unassembled WGS sequence"/>
</dbReference>
<comment type="caution">
    <text evidence="2">The sequence shown here is derived from an EMBL/GenBank/DDBJ whole genome shotgun (WGS) entry which is preliminary data.</text>
</comment>
<sequence length="449" mass="49609">MKRKVMGALLTAAMVAGMLASVAVTASAEDGKQKLTVTFKDDGQGENHPWYVWVNSAYENWDLKDQYELEIATITGSESDYYTKVALELADANTCPDVVFEDTFQLPNDVSAGYLTNLDEYLAGYDAWNDGTYYDTMKAGSIAADGSVYGVPYCTDTRGIWYNKEIFKQAGLPEDWQPESWQDILDACAAIKENVPDVIPFWCNSGVATGEATSMQTYEMLLYGTGEKLLDDDGKWIVKSQAIQDTLQFISDIYTNGYGPSLSLVLNGQATNTARREYLPQQKLAILMDGAWISANWKDTGAAPWAEYEDIMGFAAMPKQNGDGTVTMSGGWTLSVPENSDEKDAAFSFIEQLMEPPVYTQSVITQGNIVTRTDAAEDEEYKSQPYKEEATALLDNAFFRPQNEQYSVVTTYIQSMVETVVSGGSPEDAMNQYASDVTRTVGEENVVEK</sequence>
<dbReference type="PANTHER" id="PTHR43649:SF14">
    <property type="entry name" value="BLR3389 PROTEIN"/>
    <property type="match status" value="1"/>
</dbReference>
<dbReference type="EMBL" id="JACRSZ010000009">
    <property type="protein sequence ID" value="MBC8573439.1"/>
    <property type="molecule type" value="Genomic_DNA"/>
</dbReference>
<protein>
    <submittedName>
        <fullName evidence="2">Extracellular solute-binding protein</fullName>
    </submittedName>
</protein>
<organism evidence="2 3">
    <name type="scientific">Jingyaoa shaoxingensis</name>
    <dbReference type="NCBI Taxonomy" id="2763671"/>
    <lineage>
        <taxon>Bacteria</taxon>
        <taxon>Bacillati</taxon>
        <taxon>Bacillota</taxon>
        <taxon>Clostridia</taxon>
        <taxon>Lachnospirales</taxon>
        <taxon>Lachnospiraceae</taxon>
        <taxon>Jingyaoa</taxon>
    </lineage>
</organism>
<gene>
    <name evidence="2" type="ORF">H8716_10150</name>
</gene>
<feature type="signal peptide" evidence="1">
    <location>
        <begin position="1"/>
        <end position="28"/>
    </location>
</feature>